<dbReference type="AlphaFoldDB" id="A0A1V6M1B8"/>
<comment type="caution">
    <text evidence="1">The sequence shown here is derived from an EMBL/GenBank/DDBJ whole genome shotgun (WGS) entry which is preliminary data.</text>
</comment>
<accession>A0A1V6M1B8</accession>
<evidence type="ECO:0000313" key="2">
    <source>
        <dbReference type="Proteomes" id="UP000242219"/>
    </source>
</evidence>
<dbReference type="RefSeq" id="WP_070066645.1">
    <property type="nucleotide sequence ID" value="NZ_MJUW02000054.1"/>
</dbReference>
<evidence type="ECO:0000313" key="1">
    <source>
        <dbReference type="EMBL" id="OQD46180.1"/>
    </source>
</evidence>
<sequence>MKNNHEKEALENHFHEILEKFEKYYNDPDQHHKIFTELGFAYLGDSCDGFCPECEQKSDCEVYEDLKDEWEGLYRNN</sequence>
<gene>
    <name evidence="1" type="ORF">BIY37_04580</name>
</gene>
<organism evidence="1 2">
    <name type="scientific">Candidatus Brocadia sapporoensis</name>
    <dbReference type="NCBI Taxonomy" id="392547"/>
    <lineage>
        <taxon>Bacteria</taxon>
        <taxon>Pseudomonadati</taxon>
        <taxon>Planctomycetota</taxon>
        <taxon>Candidatus Brocadiia</taxon>
        <taxon>Candidatus Brocadiales</taxon>
        <taxon>Candidatus Brocadiaceae</taxon>
        <taxon>Candidatus Brocadia</taxon>
    </lineage>
</organism>
<name>A0A1V6M1B8_9BACT</name>
<keyword evidence="2" id="KW-1185">Reference proteome</keyword>
<proteinExistence type="predicted"/>
<reference evidence="1 2" key="1">
    <citation type="journal article" date="2016" name="Genome Announc.">
        <title>Draft Genome Sequence of the Anaerobic Ammonium-Oxidizing Bacterium 'Candidatus Brocadia sp. 40'.</title>
        <authorList>
            <person name="Ali M."/>
            <person name="Haroon M.F."/>
            <person name="Narita Y."/>
            <person name="Zhang L."/>
            <person name="Rangel Shaw D."/>
            <person name="Okabe S."/>
            <person name="Saikaly P.E."/>
        </authorList>
    </citation>
    <scope>NUCLEOTIDE SEQUENCE [LARGE SCALE GENOMIC DNA]</scope>
    <source>
        <strain evidence="1 2">40</strain>
    </source>
</reference>
<dbReference type="EMBL" id="MJUW02000054">
    <property type="protein sequence ID" value="OQD46180.1"/>
    <property type="molecule type" value="Genomic_DNA"/>
</dbReference>
<protein>
    <submittedName>
        <fullName evidence="1">Uncharacterized protein</fullName>
    </submittedName>
</protein>
<dbReference type="Proteomes" id="UP000242219">
    <property type="component" value="Unassembled WGS sequence"/>
</dbReference>